<evidence type="ECO:0000256" key="5">
    <source>
        <dbReference type="ARBA" id="ARBA00023159"/>
    </source>
</evidence>
<dbReference type="PROSITE" id="PS51032">
    <property type="entry name" value="AP2_ERF"/>
    <property type="match status" value="1"/>
</dbReference>
<evidence type="ECO:0000313" key="12">
    <source>
        <dbReference type="Proteomes" id="UP000825935"/>
    </source>
</evidence>
<dbReference type="SMART" id="SM00380">
    <property type="entry name" value="AP2"/>
    <property type="match status" value="1"/>
</dbReference>
<comment type="subcellular location">
    <subcellularLocation>
        <location evidence="1">Nucleus</location>
    </subcellularLocation>
</comment>
<keyword evidence="3" id="KW-0346">Stress response</keyword>
<accession>A0A8T2QHB9</accession>
<dbReference type="InterPro" id="IPR016177">
    <property type="entry name" value="DNA-bd_dom_sf"/>
</dbReference>
<feature type="region of interest" description="Disordered" evidence="9">
    <location>
        <begin position="113"/>
        <end position="135"/>
    </location>
</feature>
<evidence type="ECO:0000256" key="2">
    <source>
        <dbReference type="ARBA" id="ARBA00023015"/>
    </source>
</evidence>
<dbReference type="GO" id="GO:0006950">
    <property type="term" value="P:response to stress"/>
    <property type="evidence" value="ECO:0007669"/>
    <property type="project" value="TreeGrafter"/>
</dbReference>
<dbReference type="PANTHER" id="PTHR31241">
    <property type="entry name" value="DEHYDRATION-RESPONSIVE ELEMENT-BINDING PROTEIN 2C"/>
    <property type="match status" value="1"/>
</dbReference>
<dbReference type="Proteomes" id="UP000825935">
    <property type="component" value="Chromosome 35"/>
</dbReference>
<dbReference type="GO" id="GO:0000976">
    <property type="term" value="F:transcription cis-regulatory region binding"/>
    <property type="evidence" value="ECO:0007669"/>
    <property type="project" value="TreeGrafter"/>
</dbReference>
<keyword evidence="2" id="KW-0805">Transcription regulation</keyword>
<evidence type="ECO:0000256" key="6">
    <source>
        <dbReference type="ARBA" id="ARBA00023163"/>
    </source>
</evidence>
<dbReference type="SUPFAM" id="SSF54171">
    <property type="entry name" value="DNA-binding domain"/>
    <property type="match status" value="1"/>
</dbReference>
<dbReference type="Pfam" id="PF00847">
    <property type="entry name" value="AP2"/>
    <property type="match status" value="1"/>
</dbReference>
<dbReference type="PRINTS" id="PR00367">
    <property type="entry name" value="ETHRSPELEMNT"/>
</dbReference>
<keyword evidence="4" id="KW-0238">DNA-binding</keyword>
<dbReference type="InterPro" id="IPR036955">
    <property type="entry name" value="AP2/ERF_dom_sf"/>
</dbReference>
<protein>
    <recommendedName>
        <fullName evidence="10">AP2/ERF domain-containing protein</fullName>
    </recommendedName>
</protein>
<keyword evidence="7" id="KW-0539">Nucleus</keyword>
<dbReference type="Gene3D" id="3.30.730.10">
    <property type="entry name" value="AP2/ERF domain"/>
    <property type="match status" value="1"/>
</dbReference>
<keyword evidence="12" id="KW-1185">Reference proteome</keyword>
<feature type="domain" description="AP2/ERF" evidence="10">
    <location>
        <begin position="38"/>
        <end position="95"/>
    </location>
</feature>
<evidence type="ECO:0000256" key="1">
    <source>
        <dbReference type="ARBA" id="ARBA00004123"/>
    </source>
</evidence>
<comment type="similarity">
    <text evidence="8">Belongs to the AP2/ERF transcription factor family. ERF subfamily.</text>
</comment>
<dbReference type="AlphaFoldDB" id="A0A8T2QHB9"/>
<evidence type="ECO:0000259" key="10">
    <source>
        <dbReference type="PROSITE" id="PS51032"/>
    </source>
</evidence>
<evidence type="ECO:0000256" key="3">
    <source>
        <dbReference type="ARBA" id="ARBA00023016"/>
    </source>
</evidence>
<evidence type="ECO:0000256" key="7">
    <source>
        <dbReference type="ARBA" id="ARBA00023242"/>
    </source>
</evidence>
<keyword evidence="6" id="KW-0804">Transcription</keyword>
<proteinExistence type="inferred from homology"/>
<dbReference type="OrthoDB" id="550883at2759"/>
<evidence type="ECO:0000256" key="9">
    <source>
        <dbReference type="SAM" id="MobiDB-lite"/>
    </source>
</evidence>
<keyword evidence="5" id="KW-0010">Activator</keyword>
<evidence type="ECO:0000256" key="4">
    <source>
        <dbReference type="ARBA" id="ARBA00023125"/>
    </source>
</evidence>
<comment type="caution">
    <text evidence="11">The sequence shown here is derived from an EMBL/GenBank/DDBJ whole genome shotgun (WGS) entry which is preliminary data.</text>
</comment>
<dbReference type="EMBL" id="CM035440">
    <property type="protein sequence ID" value="KAH7283000.1"/>
    <property type="molecule type" value="Genomic_DNA"/>
</dbReference>
<dbReference type="InterPro" id="IPR001471">
    <property type="entry name" value="AP2/ERF_dom"/>
</dbReference>
<organism evidence="11 12">
    <name type="scientific">Ceratopteris richardii</name>
    <name type="common">Triangle waterfern</name>
    <dbReference type="NCBI Taxonomy" id="49495"/>
    <lineage>
        <taxon>Eukaryota</taxon>
        <taxon>Viridiplantae</taxon>
        <taxon>Streptophyta</taxon>
        <taxon>Embryophyta</taxon>
        <taxon>Tracheophyta</taxon>
        <taxon>Polypodiopsida</taxon>
        <taxon>Polypodiidae</taxon>
        <taxon>Polypodiales</taxon>
        <taxon>Pteridineae</taxon>
        <taxon>Pteridaceae</taxon>
        <taxon>Parkerioideae</taxon>
        <taxon>Ceratopteris</taxon>
    </lineage>
</organism>
<name>A0A8T2QHB9_CERRI</name>
<evidence type="ECO:0000256" key="8">
    <source>
        <dbReference type="ARBA" id="ARBA00024343"/>
    </source>
</evidence>
<dbReference type="GO" id="GO:0045893">
    <property type="term" value="P:positive regulation of DNA-templated transcription"/>
    <property type="evidence" value="ECO:0007669"/>
    <property type="project" value="TreeGrafter"/>
</dbReference>
<dbReference type="GO" id="GO:0005634">
    <property type="term" value="C:nucleus"/>
    <property type="evidence" value="ECO:0007669"/>
    <property type="project" value="UniProtKB-SubCell"/>
</dbReference>
<evidence type="ECO:0000313" key="11">
    <source>
        <dbReference type="EMBL" id="KAH7283000.1"/>
    </source>
</evidence>
<dbReference type="FunFam" id="3.30.730.10:FF:000001">
    <property type="entry name" value="Ethylene-responsive transcription factor 2"/>
    <property type="match status" value="1"/>
</dbReference>
<dbReference type="CDD" id="cd00018">
    <property type="entry name" value="AP2"/>
    <property type="match status" value="1"/>
</dbReference>
<dbReference type="PANTHER" id="PTHR31241:SF62">
    <property type="entry name" value="DEHYDRATION-RESPONSIVE ELEMENT-BINDING PROTEIN 2D"/>
    <property type="match status" value="1"/>
</dbReference>
<dbReference type="GO" id="GO:0003700">
    <property type="term" value="F:DNA-binding transcription factor activity"/>
    <property type="evidence" value="ECO:0007669"/>
    <property type="project" value="InterPro"/>
</dbReference>
<sequence length="577" mass="61224">MAVTLTPPRKQHSRRLPVKSYKKGCMKGKGGPDNASCSYTGVRQRTWGKWVAEIRDPKKGARLWLGTFATAESAAMAYDEAARALYGPDAPLNLPHLHSTASTATSSSLSSSSAATLSPLSMPDPSPPILSGPSLHSLSSSVEAPSLSLSVPTSQLSSSSSLILQCSPSSSISGPLRFSLPLSSPSQSKLSSSTLLSHMISHGRAEYKPSRPGLLHYDAGAERNGDHTAIVPTLVGDAIGRLVENSSNETGLTVGTCPLQDTASCSRVFAEGEHDAGTPKLIAPFQSKNCDIVNQSSSNGTQFYKGSVRHGYWSPVLPCVAGPSKGMINIQGSFANKTNCSSFSLHATSMNAPPGQNSVQHSSSQEISLLPHLCMPKVCLQHRNLQIPQTSKEAEIELECKELSSFLHNDLGPPGVNAVGVKAGADVYDTFSARAKDSGALDRKSLLSSPFADYNDNIDCGLKCDLESDNPFTNADNEGSELLSRELWEEVACHFVGGIQQDNALLQILSEHGVDGEAAIEPDMGLMDSNELFGNGLLWPIRSSHLDLPPLETDGMHASPSLCAQEIESKANVFQSA</sequence>
<reference evidence="11" key="1">
    <citation type="submission" date="2021-08" db="EMBL/GenBank/DDBJ databases">
        <title>WGS assembly of Ceratopteris richardii.</title>
        <authorList>
            <person name="Marchant D.B."/>
            <person name="Chen G."/>
            <person name="Jenkins J."/>
            <person name="Shu S."/>
            <person name="Leebens-Mack J."/>
            <person name="Grimwood J."/>
            <person name="Schmutz J."/>
            <person name="Soltis P."/>
            <person name="Soltis D."/>
            <person name="Chen Z.-H."/>
        </authorList>
    </citation>
    <scope>NUCLEOTIDE SEQUENCE</scope>
    <source>
        <strain evidence="11">Whitten #5841</strain>
        <tissue evidence="11">Leaf</tissue>
    </source>
</reference>
<gene>
    <name evidence="11" type="ORF">KP509_35G055900</name>
</gene>